<dbReference type="PANTHER" id="PTHR21262:SF31">
    <property type="entry name" value="GTP PYROPHOSPHOKINASE"/>
    <property type="match status" value="1"/>
</dbReference>
<comment type="function">
    <text evidence="5">In eubacteria ppGpp (guanosine 3'-diphosphate 5'-diphosphate) is a mediator of the stringent response that coordinates a variety of cellular activities in response to changes in nutritional abundance.</text>
</comment>
<keyword evidence="10" id="KW-1185">Reference proteome</keyword>
<protein>
    <recommendedName>
        <fullName evidence="2">GTP diphosphokinase</fullName>
        <ecNumber evidence="2">2.7.6.5</ecNumber>
    </recommendedName>
</protein>
<dbReference type="PROSITE" id="PS51831">
    <property type="entry name" value="HD"/>
    <property type="match status" value="1"/>
</dbReference>
<evidence type="ECO:0000256" key="5">
    <source>
        <dbReference type="RuleBase" id="RU003847"/>
    </source>
</evidence>
<dbReference type="CDD" id="cd05399">
    <property type="entry name" value="NT_Rel-Spo_like"/>
    <property type="match status" value="1"/>
</dbReference>
<dbReference type="GO" id="GO:0016301">
    <property type="term" value="F:kinase activity"/>
    <property type="evidence" value="ECO:0007669"/>
    <property type="project" value="UniProtKB-KW"/>
</dbReference>
<dbReference type="Pfam" id="PF02824">
    <property type="entry name" value="TGS"/>
    <property type="match status" value="1"/>
</dbReference>
<dbReference type="InterPro" id="IPR012676">
    <property type="entry name" value="TGS-like"/>
</dbReference>
<dbReference type="Gene3D" id="3.30.460.10">
    <property type="entry name" value="Beta Polymerase, domain 2"/>
    <property type="match status" value="1"/>
</dbReference>
<dbReference type="InterPro" id="IPR002912">
    <property type="entry name" value="ACT_dom"/>
</dbReference>
<dbReference type="SUPFAM" id="SSF55021">
    <property type="entry name" value="ACT-like"/>
    <property type="match status" value="1"/>
</dbReference>
<organism evidence="9 10">
    <name type="scientific">Ligilactobacillus hayakitensis DSM 18933 = JCM 14209</name>
    <dbReference type="NCBI Taxonomy" id="1423755"/>
    <lineage>
        <taxon>Bacteria</taxon>
        <taxon>Bacillati</taxon>
        <taxon>Bacillota</taxon>
        <taxon>Bacilli</taxon>
        <taxon>Lactobacillales</taxon>
        <taxon>Lactobacillaceae</taxon>
        <taxon>Ligilactobacillus</taxon>
    </lineage>
</organism>
<dbReference type="GO" id="GO:0005886">
    <property type="term" value="C:plasma membrane"/>
    <property type="evidence" value="ECO:0007669"/>
    <property type="project" value="TreeGrafter"/>
</dbReference>
<dbReference type="InterPro" id="IPR004811">
    <property type="entry name" value="RelA/Spo_fam"/>
</dbReference>
<dbReference type="FunFam" id="3.30.460.10:FF:000001">
    <property type="entry name" value="GTP pyrophosphokinase RelA"/>
    <property type="match status" value="1"/>
</dbReference>
<comment type="pathway">
    <text evidence="1">Purine metabolism; ppGpp biosynthesis; ppGpp from GTP: step 1/2.</text>
</comment>
<dbReference type="RefSeq" id="WP_025021710.1">
    <property type="nucleotide sequence ID" value="NZ_AZGD01000090.1"/>
</dbReference>
<dbReference type="FunFam" id="1.10.3210.10:FF:000001">
    <property type="entry name" value="GTP pyrophosphokinase RelA"/>
    <property type="match status" value="1"/>
</dbReference>
<keyword evidence="9" id="KW-0418">Kinase</keyword>
<dbReference type="EMBL" id="AZGD01000090">
    <property type="protein sequence ID" value="KRM19023.1"/>
    <property type="molecule type" value="Genomic_DNA"/>
</dbReference>
<sequence>MEKQTNWTAQDVIDMCASYMNEEHVAIVKKACEFASYVHREQIRKSGEPYIIHPIQVAGILAELKMDPETVSAGFLHDVVEDTEITLGDIGEVFGQDIEIIVDGVTKLSKIKYKSHQEQLAENHRKLLLAMSKDLRVIIVKLADRLHNMRTLTHLRPDKQRRISNETLEIYAPLADRLGISTIKWELQDLSLRYLNPQQYYRIVHLMNSKRQERLSDIEKVISEIKKAIADLNLEYDIYGRPKHIYSIYRKMKDQHKQFSQIYDLSAVRVIVKTIKDCYAVLGAIHTCWTPMPGRFKDYIAMPKANMYQSLHTTLIGPNGRPFEVQIRTEEMHQVAEYGIAAHWAYKEGRKEAVPQTTTGTKLNLFKEIIELQKESTDASEFMESVKGDLFSDRVYVFTPKGDVFELPKGSGPLDLAYTIHTEIGNKTTGAKVNGNIQPLDYQLKNGDIVDIMTSQNSAGPSQDWLDLVHSNKARNKIKHFFKQRDRSENVEKGQEAINQGIINAGYSPKEIIAANMDKVLEKKQIKTSKDLYAMIGSGDITPIGVVNLLTADIRQKEDADKKRQEEKALLEEGQEITNDSPNKKMNHDDGVLIEGIDNLLVRLSHCCNPIPGDEIVGYITKGRGVSVHRVDCPNVRAVEKQGARIINVTWNTLAESKTFYDAELEIQGYNREGLLNDVLQVINNNTKTLKSVNGRVDHDKMVTISATLGVKDLEHLQIIVDRIKNIPDVYVVKRPIH</sequence>
<evidence type="ECO:0000259" key="8">
    <source>
        <dbReference type="PROSITE" id="PS51880"/>
    </source>
</evidence>
<keyword evidence="9" id="KW-0808">Transferase</keyword>
<dbReference type="AlphaFoldDB" id="A0A0R1WMP9"/>
<dbReference type="eggNOG" id="COG0317">
    <property type="taxonomic scope" value="Bacteria"/>
</dbReference>
<dbReference type="Gene3D" id="1.10.3210.10">
    <property type="entry name" value="Hypothetical protein af1432"/>
    <property type="match status" value="1"/>
</dbReference>
<dbReference type="InterPro" id="IPR003607">
    <property type="entry name" value="HD/PDEase_dom"/>
</dbReference>
<dbReference type="Pfam" id="PF13328">
    <property type="entry name" value="HD_4"/>
    <property type="match status" value="1"/>
</dbReference>
<dbReference type="Pfam" id="PF19296">
    <property type="entry name" value="RelA_AH_RIS"/>
    <property type="match status" value="1"/>
</dbReference>
<dbReference type="Gene3D" id="3.10.20.30">
    <property type="match status" value="1"/>
</dbReference>
<dbReference type="STRING" id="1423755.FC40_GL000812"/>
<dbReference type="EC" id="2.7.6.5" evidence="2"/>
<evidence type="ECO:0000256" key="1">
    <source>
        <dbReference type="ARBA" id="ARBA00004976"/>
    </source>
</evidence>
<dbReference type="PANTHER" id="PTHR21262">
    <property type="entry name" value="GUANOSINE-3',5'-BIS DIPHOSPHATE 3'-PYROPHOSPHOHYDROLASE"/>
    <property type="match status" value="1"/>
</dbReference>
<dbReference type="GO" id="GO:0015970">
    <property type="term" value="P:guanosine tetraphosphate biosynthetic process"/>
    <property type="evidence" value="ECO:0007669"/>
    <property type="project" value="UniProtKB-UniPathway"/>
</dbReference>
<dbReference type="GO" id="GO:0005525">
    <property type="term" value="F:GTP binding"/>
    <property type="evidence" value="ECO:0007669"/>
    <property type="project" value="UniProtKB-KW"/>
</dbReference>
<dbReference type="SMART" id="SM00471">
    <property type="entry name" value="HDc"/>
    <property type="match status" value="1"/>
</dbReference>
<evidence type="ECO:0000259" key="7">
    <source>
        <dbReference type="PROSITE" id="PS51831"/>
    </source>
</evidence>
<comment type="caution">
    <text evidence="9">The sequence shown here is derived from an EMBL/GenBank/DDBJ whole genome shotgun (WGS) entry which is preliminary data.</text>
</comment>
<dbReference type="InterPro" id="IPR045600">
    <property type="entry name" value="RelA/SpoT_AH_RIS"/>
</dbReference>
<gene>
    <name evidence="9" type="ORF">FC40_GL000812</name>
</gene>
<feature type="domain" description="TGS" evidence="8">
    <location>
        <begin position="393"/>
        <end position="454"/>
    </location>
</feature>
<dbReference type="CDD" id="cd01668">
    <property type="entry name" value="TGS_RSH"/>
    <property type="match status" value="1"/>
</dbReference>
<dbReference type="InterPro" id="IPR045865">
    <property type="entry name" value="ACT-like_dom_sf"/>
</dbReference>
<dbReference type="PROSITE" id="PS51880">
    <property type="entry name" value="TGS"/>
    <property type="match status" value="1"/>
</dbReference>
<dbReference type="CDD" id="cd00077">
    <property type="entry name" value="HDc"/>
    <property type="match status" value="1"/>
</dbReference>
<evidence type="ECO:0000256" key="4">
    <source>
        <dbReference type="ARBA" id="ARBA00048244"/>
    </source>
</evidence>
<dbReference type="Pfam" id="PF13291">
    <property type="entry name" value="ACT_4"/>
    <property type="match status" value="1"/>
</dbReference>
<dbReference type="Pfam" id="PF04607">
    <property type="entry name" value="RelA_SpoT"/>
    <property type="match status" value="1"/>
</dbReference>
<proteinExistence type="inferred from homology"/>
<evidence type="ECO:0000256" key="2">
    <source>
        <dbReference type="ARBA" id="ARBA00013251"/>
    </source>
</evidence>
<evidence type="ECO:0000313" key="9">
    <source>
        <dbReference type="EMBL" id="KRM19023.1"/>
    </source>
</evidence>
<dbReference type="InterPro" id="IPR006674">
    <property type="entry name" value="HD_domain"/>
</dbReference>
<dbReference type="InterPro" id="IPR043519">
    <property type="entry name" value="NT_sf"/>
</dbReference>
<dbReference type="SUPFAM" id="SSF81301">
    <property type="entry name" value="Nucleotidyltransferase"/>
    <property type="match status" value="1"/>
</dbReference>
<evidence type="ECO:0000256" key="3">
    <source>
        <dbReference type="ARBA" id="ARBA00023134"/>
    </source>
</evidence>
<dbReference type="Gene3D" id="3.30.70.260">
    <property type="match status" value="1"/>
</dbReference>
<dbReference type="SUPFAM" id="SSF109604">
    <property type="entry name" value="HD-domain/PDEase-like"/>
    <property type="match status" value="1"/>
</dbReference>
<dbReference type="Proteomes" id="UP000051054">
    <property type="component" value="Unassembled WGS sequence"/>
</dbReference>
<accession>A0A0R1WMP9</accession>
<keyword evidence="3" id="KW-0342">GTP-binding</keyword>
<dbReference type="PATRIC" id="fig|1423755.3.peg.866"/>
<dbReference type="SUPFAM" id="SSF81271">
    <property type="entry name" value="TGS-like"/>
    <property type="match status" value="1"/>
</dbReference>
<reference evidence="9 10" key="1">
    <citation type="journal article" date="2015" name="Genome Announc.">
        <title>Expanding the biotechnology potential of lactobacilli through comparative genomics of 213 strains and associated genera.</title>
        <authorList>
            <person name="Sun Z."/>
            <person name="Harris H.M."/>
            <person name="McCann A."/>
            <person name="Guo C."/>
            <person name="Argimon S."/>
            <person name="Zhang W."/>
            <person name="Yang X."/>
            <person name="Jeffery I.B."/>
            <person name="Cooney J.C."/>
            <person name="Kagawa T.F."/>
            <person name="Liu W."/>
            <person name="Song Y."/>
            <person name="Salvetti E."/>
            <person name="Wrobel A."/>
            <person name="Rasinkangas P."/>
            <person name="Parkhill J."/>
            <person name="Rea M.C."/>
            <person name="O'Sullivan O."/>
            <person name="Ritari J."/>
            <person name="Douillard F.P."/>
            <person name="Paul Ross R."/>
            <person name="Yang R."/>
            <person name="Briner A.E."/>
            <person name="Felis G.E."/>
            <person name="de Vos W.M."/>
            <person name="Barrangou R."/>
            <person name="Klaenhammer T.R."/>
            <person name="Caufield P.W."/>
            <person name="Cui Y."/>
            <person name="Zhang H."/>
            <person name="O'Toole P.W."/>
        </authorList>
    </citation>
    <scope>NUCLEOTIDE SEQUENCE [LARGE SCALE GENOMIC DNA]</scope>
    <source>
        <strain evidence="9 10">DSM 18933</strain>
    </source>
</reference>
<feature type="domain" description="ACT" evidence="6">
    <location>
        <begin position="664"/>
        <end position="738"/>
    </location>
</feature>
<comment type="catalytic activity">
    <reaction evidence="4">
        <text>GTP + ATP = guanosine 3'-diphosphate 5'-triphosphate + AMP</text>
        <dbReference type="Rhea" id="RHEA:22088"/>
        <dbReference type="ChEBI" id="CHEBI:30616"/>
        <dbReference type="ChEBI" id="CHEBI:37565"/>
        <dbReference type="ChEBI" id="CHEBI:142410"/>
        <dbReference type="ChEBI" id="CHEBI:456215"/>
        <dbReference type="EC" id="2.7.6.5"/>
    </reaction>
</comment>
<dbReference type="CDD" id="cd04876">
    <property type="entry name" value="ACT_RelA-SpoT"/>
    <property type="match status" value="1"/>
</dbReference>
<comment type="similarity">
    <text evidence="5">Belongs to the relA/spoT family.</text>
</comment>
<evidence type="ECO:0000259" key="6">
    <source>
        <dbReference type="PROSITE" id="PS51671"/>
    </source>
</evidence>
<dbReference type="PROSITE" id="PS51671">
    <property type="entry name" value="ACT"/>
    <property type="match status" value="1"/>
</dbReference>
<dbReference type="InterPro" id="IPR004095">
    <property type="entry name" value="TGS"/>
</dbReference>
<dbReference type="FunFam" id="3.10.20.30:FF:000002">
    <property type="entry name" value="GTP pyrophosphokinase (RelA/SpoT)"/>
    <property type="match status" value="1"/>
</dbReference>
<feature type="domain" description="HD" evidence="7">
    <location>
        <begin position="50"/>
        <end position="149"/>
    </location>
</feature>
<evidence type="ECO:0000313" key="10">
    <source>
        <dbReference type="Proteomes" id="UP000051054"/>
    </source>
</evidence>
<dbReference type="InterPro" id="IPR007685">
    <property type="entry name" value="RelA_SpoT"/>
</dbReference>
<dbReference type="InterPro" id="IPR033655">
    <property type="entry name" value="TGS_RelA/SpoT"/>
</dbReference>
<dbReference type="NCBIfam" id="TIGR00691">
    <property type="entry name" value="spoT_relA"/>
    <property type="match status" value="1"/>
</dbReference>
<dbReference type="SMART" id="SM00954">
    <property type="entry name" value="RelA_SpoT"/>
    <property type="match status" value="1"/>
</dbReference>
<dbReference type="GO" id="GO:0008728">
    <property type="term" value="F:GTP diphosphokinase activity"/>
    <property type="evidence" value="ECO:0007669"/>
    <property type="project" value="UniProtKB-EC"/>
</dbReference>
<dbReference type="InterPro" id="IPR012675">
    <property type="entry name" value="Beta-grasp_dom_sf"/>
</dbReference>
<name>A0A0R1WMP9_9LACO</name>
<dbReference type="OrthoDB" id="9805041at2"/>
<dbReference type="UniPathway" id="UPA00908">
    <property type="reaction ID" value="UER00884"/>
</dbReference>
<keyword evidence="3" id="KW-0547">Nucleotide-binding</keyword>